<comment type="caution">
    <text evidence="1">The sequence shown here is derived from an EMBL/GenBank/DDBJ whole genome shotgun (WGS) entry which is preliminary data.</text>
</comment>
<protein>
    <submittedName>
        <fullName evidence="1">Uncharacterized protein</fullName>
    </submittedName>
</protein>
<dbReference type="EMBL" id="CALSDN010000003">
    <property type="protein sequence ID" value="CAH6720078.1"/>
    <property type="molecule type" value="Genomic_DNA"/>
</dbReference>
<keyword evidence="2" id="KW-1185">Reference proteome</keyword>
<accession>A0ACA9Y588</accession>
<sequence>MSKPNRYKFNKDSKSFTPSRHHEPIAMMNSMPVGVPTPMMPMPGMMPMHMNPMMINQMNQMNMNIPVMNGGYDYQNIYGGPQYNYYQYYPQPVEFDPYQAPYPYPQSPMNNNSQSSQQDNLSPEPQPISEPSETVGTPETELIQDSEKSTPDKVFDIGTNSEESPQDPISIQQSEDSKDEILHSPIYINTSYEDFKSQDFSHRQESFISKQYTPEKSITINPYNYEITDYSKSSQKPKSNWASILHHNVDKPVQKKPITKPPPKIEPPKIQEEEIESVGKLSLKTMFDEDFSIINKGEPFKISPRGLTNTGNICYMNSILQVLIYCEPFNKLIKLMTKTQGSLTKSTTPLIDSLIQLLNDFNSGNLKSLSPEPFYHNLTSLKKFQHLKWGQQEDAEEFLGYLLDGLHEEFIENIKNLSNEEIVKVVNKYQGETKLKIQQAIKLINNDYNYDNDDNDNEGWNEVGKKNESSLKRTVEIEPSPIKTIFGGTFRSVLKIGKNQSITLDPYQCIQLDIKDDNILTIEQAFQHLNEPEQIHVNGDKDIAKKQTFIDNLPPILIIHLKRFSFLNDGNVEKILKKIKYDHTLNIPLEVFSFKNPNIKNSYQLTGVVYHHGISAEGGHYTVDVLKKSKLMNSNGSLNNNDNDEWIRIDDTLVNQIDKDEVLNGDDDSKNAYILFYQQL</sequence>
<proteinExistence type="predicted"/>
<evidence type="ECO:0000313" key="1">
    <source>
        <dbReference type="EMBL" id="CAH6720078.1"/>
    </source>
</evidence>
<gene>
    <name evidence="1" type="ORF">CLIB1444_03S03906</name>
</gene>
<organism evidence="1 2">
    <name type="scientific">[Candida] jaroonii</name>
    <dbReference type="NCBI Taxonomy" id="467808"/>
    <lineage>
        <taxon>Eukaryota</taxon>
        <taxon>Fungi</taxon>
        <taxon>Dikarya</taxon>
        <taxon>Ascomycota</taxon>
        <taxon>Saccharomycotina</taxon>
        <taxon>Pichiomycetes</taxon>
        <taxon>Debaryomycetaceae</taxon>
        <taxon>Yamadazyma</taxon>
    </lineage>
</organism>
<evidence type="ECO:0000313" key="2">
    <source>
        <dbReference type="Proteomes" id="UP001152531"/>
    </source>
</evidence>
<reference evidence="1" key="1">
    <citation type="submission" date="2022-06" db="EMBL/GenBank/DDBJ databases">
        <authorList>
            <person name="Legras J.-L."/>
            <person name="Devillers H."/>
            <person name="Grondin C."/>
        </authorList>
    </citation>
    <scope>NUCLEOTIDE SEQUENCE</scope>
    <source>
        <strain evidence="1">CLIB 1444</strain>
    </source>
</reference>
<dbReference type="Proteomes" id="UP001152531">
    <property type="component" value="Unassembled WGS sequence"/>
</dbReference>
<name>A0ACA9Y588_9ASCO</name>